<proteinExistence type="predicted"/>
<dbReference type="EC" id="2.4.-.-" evidence="2"/>
<dbReference type="PANTHER" id="PTHR43685">
    <property type="entry name" value="GLYCOSYLTRANSFERASE"/>
    <property type="match status" value="1"/>
</dbReference>
<dbReference type="EMBL" id="BLTE01000001">
    <property type="protein sequence ID" value="GFK92635.1"/>
    <property type="molecule type" value="Genomic_DNA"/>
</dbReference>
<evidence type="ECO:0000259" key="1">
    <source>
        <dbReference type="Pfam" id="PF00535"/>
    </source>
</evidence>
<keyword evidence="2" id="KW-0808">Transferase</keyword>
<name>A0A6V8LWI6_9BACT</name>
<organism evidence="2 3">
    <name type="scientific">Fundidesulfovibrio magnetotacticus</name>
    <dbReference type="NCBI Taxonomy" id="2730080"/>
    <lineage>
        <taxon>Bacteria</taxon>
        <taxon>Pseudomonadati</taxon>
        <taxon>Thermodesulfobacteriota</taxon>
        <taxon>Desulfovibrionia</taxon>
        <taxon>Desulfovibrionales</taxon>
        <taxon>Desulfovibrionaceae</taxon>
        <taxon>Fundidesulfovibrio</taxon>
    </lineage>
</organism>
<dbReference type="Pfam" id="PF00535">
    <property type="entry name" value="Glycos_transf_2"/>
    <property type="match status" value="1"/>
</dbReference>
<evidence type="ECO:0000313" key="2">
    <source>
        <dbReference type="EMBL" id="GFK92635.1"/>
    </source>
</evidence>
<sequence>MAALPTFTIVTPSFNQGRYLRRNLESVAGQQGVSVEHILLDGGSTDDTLDVIARHGGHLAHWRSAPDGGQTASLIEGFSRARGQVWGWLNSDDYLWDERALLHVAEAFAARPEAAMVSGDTVLVTEDERPAMLDMVPGPSARKMRYTMCVPQQSTFWRAEAYRAVGGIDPAFRYCMDFDLFQRMSQGRAMARVPRFVAAFRLQPASKTATWGDVYRREVALCQSRYGRGALHWLAVKAVTMELRLGSAAAELAALASGRKLPCLANCRWEPCRAFARKRHGLSF</sequence>
<reference evidence="2 3" key="2">
    <citation type="submission" date="2020-05" db="EMBL/GenBank/DDBJ databases">
        <title>Draft genome sequence of Desulfovibrio sp. strainFSS-1.</title>
        <authorList>
            <person name="Shimoshige H."/>
            <person name="Kobayashi H."/>
            <person name="Maekawa T."/>
        </authorList>
    </citation>
    <scope>NUCLEOTIDE SEQUENCE [LARGE SCALE GENOMIC DNA]</scope>
    <source>
        <strain evidence="2 3">SIID29052-01</strain>
    </source>
</reference>
<evidence type="ECO:0000313" key="3">
    <source>
        <dbReference type="Proteomes" id="UP000494245"/>
    </source>
</evidence>
<dbReference type="CDD" id="cd06433">
    <property type="entry name" value="GT_2_WfgS_like"/>
    <property type="match status" value="1"/>
</dbReference>
<dbReference type="SUPFAM" id="SSF53448">
    <property type="entry name" value="Nucleotide-diphospho-sugar transferases"/>
    <property type="match status" value="1"/>
</dbReference>
<dbReference type="AlphaFoldDB" id="A0A6V8LWI6"/>
<dbReference type="PANTHER" id="PTHR43685:SF11">
    <property type="entry name" value="GLYCOSYLTRANSFERASE TAGX-RELATED"/>
    <property type="match status" value="1"/>
</dbReference>
<dbReference type="RefSeq" id="WP_235956799.1">
    <property type="nucleotide sequence ID" value="NZ_BLTE01000001.1"/>
</dbReference>
<feature type="domain" description="Glycosyltransferase 2-like" evidence="1">
    <location>
        <begin position="8"/>
        <end position="132"/>
    </location>
</feature>
<gene>
    <name evidence="2" type="ORF">NNJEOMEG_00460</name>
</gene>
<keyword evidence="2" id="KW-0328">Glycosyltransferase</keyword>
<reference evidence="2 3" key="1">
    <citation type="submission" date="2020-04" db="EMBL/GenBank/DDBJ databases">
        <authorList>
            <consortium name="Desulfovibrio sp. FSS-1 genome sequencing consortium"/>
            <person name="Shimoshige H."/>
            <person name="Kobayashi H."/>
            <person name="Maekawa T."/>
        </authorList>
    </citation>
    <scope>NUCLEOTIDE SEQUENCE [LARGE SCALE GENOMIC DNA]</scope>
    <source>
        <strain evidence="2 3">SIID29052-01</strain>
    </source>
</reference>
<dbReference type="Gene3D" id="3.90.550.10">
    <property type="entry name" value="Spore Coat Polysaccharide Biosynthesis Protein SpsA, Chain A"/>
    <property type="match status" value="1"/>
</dbReference>
<keyword evidence="3" id="KW-1185">Reference proteome</keyword>
<accession>A0A6V8LWI6</accession>
<dbReference type="InterPro" id="IPR029044">
    <property type="entry name" value="Nucleotide-diphossugar_trans"/>
</dbReference>
<dbReference type="InterPro" id="IPR001173">
    <property type="entry name" value="Glyco_trans_2-like"/>
</dbReference>
<dbReference type="GO" id="GO:0016757">
    <property type="term" value="F:glycosyltransferase activity"/>
    <property type="evidence" value="ECO:0007669"/>
    <property type="project" value="UniProtKB-KW"/>
</dbReference>
<protein>
    <submittedName>
        <fullName evidence="2">Putative glycosyltransferase</fullName>
        <ecNumber evidence="2">2.4.-.-</ecNumber>
    </submittedName>
</protein>
<comment type="caution">
    <text evidence="2">The sequence shown here is derived from an EMBL/GenBank/DDBJ whole genome shotgun (WGS) entry which is preliminary data.</text>
</comment>
<dbReference type="InterPro" id="IPR050834">
    <property type="entry name" value="Glycosyltransf_2"/>
</dbReference>
<dbReference type="Proteomes" id="UP000494245">
    <property type="component" value="Unassembled WGS sequence"/>
</dbReference>